<comment type="caution">
    <text evidence="1">The sequence shown here is derived from an EMBL/GenBank/DDBJ whole genome shotgun (WGS) entry which is preliminary data.</text>
</comment>
<proteinExistence type="predicted"/>
<protein>
    <submittedName>
        <fullName evidence="1">Uncharacterized protein</fullName>
    </submittedName>
</protein>
<name>A0A9X9MA64_GULGU</name>
<dbReference type="AlphaFoldDB" id="A0A9X9MA64"/>
<keyword evidence="2" id="KW-1185">Reference proteome</keyword>
<dbReference type="Proteomes" id="UP000269945">
    <property type="component" value="Unassembled WGS sequence"/>
</dbReference>
<organism evidence="1 2">
    <name type="scientific">Gulo gulo</name>
    <name type="common">Wolverine</name>
    <name type="synonym">Gluton</name>
    <dbReference type="NCBI Taxonomy" id="48420"/>
    <lineage>
        <taxon>Eukaryota</taxon>
        <taxon>Metazoa</taxon>
        <taxon>Chordata</taxon>
        <taxon>Craniata</taxon>
        <taxon>Vertebrata</taxon>
        <taxon>Euteleostomi</taxon>
        <taxon>Mammalia</taxon>
        <taxon>Eutheria</taxon>
        <taxon>Laurasiatheria</taxon>
        <taxon>Carnivora</taxon>
        <taxon>Caniformia</taxon>
        <taxon>Musteloidea</taxon>
        <taxon>Mustelidae</taxon>
        <taxon>Guloninae</taxon>
        <taxon>Gulo</taxon>
    </lineage>
</organism>
<reference evidence="1 2" key="1">
    <citation type="submission" date="2018-10" db="EMBL/GenBank/DDBJ databases">
        <authorList>
            <person name="Ekblom R."/>
            <person name="Jareborg N."/>
        </authorList>
    </citation>
    <scope>NUCLEOTIDE SEQUENCE [LARGE SCALE GENOMIC DNA]</scope>
    <source>
        <tissue evidence="1">Muscle</tissue>
    </source>
</reference>
<dbReference type="EMBL" id="CYRY02045197">
    <property type="protein sequence ID" value="VCX40531.1"/>
    <property type="molecule type" value="Genomic_DNA"/>
</dbReference>
<sequence>MGTPQDPNPALALPPATILGLSIFPCPHPQAQPGKSWVGLPLGGSHCRLLLPEAGRGATPGFRSTLVPRCLTDGSP</sequence>
<accession>A0A9X9MA64</accession>
<evidence type="ECO:0000313" key="1">
    <source>
        <dbReference type="EMBL" id="VCX40531.1"/>
    </source>
</evidence>
<evidence type="ECO:0000313" key="2">
    <source>
        <dbReference type="Proteomes" id="UP000269945"/>
    </source>
</evidence>
<gene>
    <name evidence="1" type="ORF">BN2614_LOCUS1</name>
</gene>